<accession>A0ABV9ERD3</accession>
<evidence type="ECO:0000256" key="2">
    <source>
        <dbReference type="SAM" id="Phobius"/>
    </source>
</evidence>
<feature type="region of interest" description="Disordered" evidence="1">
    <location>
        <begin position="1"/>
        <end position="23"/>
    </location>
</feature>
<keyword evidence="2" id="KW-1133">Transmembrane helix</keyword>
<reference evidence="4" key="1">
    <citation type="journal article" date="2019" name="Int. J. Syst. Evol. Microbiol.">
        <title>The Global Catalogue of Microorganisms (GCM) 10K type strain sequencing project: providing services to taxonomists for standard genome sequencing and annotation.</title>
        <authorList>
            <consortium name="The Broad Institute Genomics Platform"/>
            <consortium name="The Broad Institute Genome Sequencing Center for Infectious Disease"/>
            <person name="Wu L."/>
            <person name="Ma J."/>
        </authorList>
    </citation>
    <scope>NUCLEOTIDE SEQUENCE [LARGE SCALE GENOMIC DNA]</scope>
    <source>
        <strain evidence="4">CCUG 49560</strain>
    </source>
</reference>
<evidence type="ECO:0000313" key="3">
    <source>
        <dbReference type="EMBL" id="MFC4592232.1"/>
    </source>
</evidence>
<evidence type="ECO:0000313" key="4">
    <source>
        <dbReference type="Proteomes" id="UP001595891"/>
    </source>
</evidence>
<protein>
    <submittedName>
        <fullName evidence="3">Uncharacterized protein</fullName>
    </submittedName>
</protein>
<sequence>MSMHELRSVLRERGDDAPAPNPARYAQVEARIRRTRRRRRGAAAAAVLAAVSVMALPLVDLTPGRPRDTTTAAVRPSPDLPGRFTADDGAEYTRLAVTRLEPPGRPKAIVTVPVSGRPLDIAATCDGGEKAQVPPITSIDGKVSIESSFIGPCTKKMTLKPLSVPKGASEVTIKFTISRGEPSACVQGSGKKTCEPVTGPQDQAVWHFAIYEWLPAETPSRPRAPKAFPERVEGEKLLEVRNGTWPQNSEATFKVMGRGRKLGLDQLCTGTLADRMRYTYQVNGRDLGVAGDCAVWTTGSYPMAISEFDAPAGKWITVRLRWEMPGAPTGRPVRWSVGLFEQVKKGDPRP</sequence>
<keyword evidence="4" id="KW-1185">Reference proteome</keyword>
<feature type="transmembrane region" description="Helical" evidence="2">
    <location>
        <begin position="41"/>
        <end position="59"/>
    </location>
</feature>
<dbReference type="Proteomes" id="UP001595891">
    <property type="component" value="Unassembled WGS sequence"/>
</dbReference>
<comment type="caution">
    <text evidence="3">The sequence shown here is derived from an EMBL/GenBank/DDBJ whole genome shotgun (WGS) entry which is preliminary data.</text>
</comment>
<name>A0ABV9ERD3_9ACTN</name>
<proteinExistence type="predicted"/>
<dbReference type="EMBL" id="JBHSFN010000044">
    <property type="protein sequence ID" value="MFC4592232.1"/>
    <property type="molecule type" value="Genomic_DNA"/>
</dbReference>
<gene>
    <name evidence="3" type="ORF">ACFO8L_39510</name>
</gene>
<feature type="compositionally biased region" description="Basic and acidic residues" evidence="1">
    <location>
        <begin position="1"/>
        <end position="16"/>
    </location>
</feature>
<keyword evidence="2" id="KW-0472">Membrane</keyword>
<evidence type="ECO:0000256" key="1">
    <source>
        <dbReference type="SAM" id="MobiDB-lite"/>
    </source>
</evidence>
<organism evidence="3 4">
    <name type="scientific">Sphaerisporangium corydalis</name>
    <dbReference type="NCBI Taxonomy" id="1441875"/>
    <lineage>
        <taxon>Bacteria</taxon>
        <taxon>Bacillati</taxon>
        <taxon>Actinomycetota</taxon>
        <taxon>Actinomycetes</taxon>
        <taxon>Streptosporangiales</taxon>
        <taxon>Streptosporangiaceae</taxon>
        <taxon>Sphaerisporangium</taxon>
    </lineage>
</organism>
<dbReference type="RefSeq" id="WP_262849042.1">
    <property type="nucleotide sequence ID" value="NZ_JANZYP010000080.1"/>
</dbReference>
<keyword evidence="2" id="KW-0812">Transmembrane</keyword>